<keyword evidence="3" id="KW-0812">Transmembrane</keyword>
<dbReference type="PROSITE" id="PS50011">
    <property type="entry name" value="PROTEIN_KINASE_DOM"/>
    <property type="match status" value="1"/>
</dbReference>
<dbReference type="EMBL" id="CP070499">
    <property type="protein sequence ID" value="QSB14811.1"/>
    <property type="molecule type" value="Genomic_DNA"/>
</dbReference>
<dbReference type="Proteomes" id="UP000662857">
    <property type="component" value="Chromosome"/>
</dbReference>
<dbReference type="RefSeq" id="WP_239676969.1">
    <property type="nucleotide sequence ID" value="NZ_CP070499.1"/>
</dbReference>
<feature type="compositionally biased region" description="Low complexity" evidence="2">
    <location>
        <begin position="368"/>
        <end position="378"/>
    </location>
</feature>
<keyword evidence="1" id="KW-0675">Receptor</keyword>
<accession>A0A895YBK3</accession>
<evidence type="ECO:0000256" key="1">
    <source>
        <dbReference type="ARBA" id="ARBA00023170"/>
    </source>
</evidence>
<dbReference type="GO" id="GO:0005524">
    <property type="term" value="F:ATP binding"/>
    <property type="evidence" value="ECO:0007669"/>
    <property type="project" value="InterPro"/>
</dbReference>
<dbReference type="Pfam" id="PF00069">
    <property type="entry name" value="Pkinase"/>
    <property type="match status" value="1"/>
</dbReference>
<dbReference type="Gene3D" id="2.60.120.260">
    <property type="entry name" value="Galactose-binding domain-like"/>
    <property type="match status" value="1"/>
</dbReference>
<evidence type="ECO:0000313" key="5">
    <source>
        <dbReference type="EMBL" id="QSB14811.1"/>
    </source>
</evidence>
<evidence type="ECO:0000259" key="4">
    <source>
        <dbReference type="PROSITE" id="PS50011"/>
    </source>
</evidence>
<proteinExistence type="predicted"/>
<evidence type="ECO:0000313" key="6">
    <source>
        <dbReference type="Proteomes" id="UP000662857"/>
    </source>
</evidence>
<evidence type="ECO:0000256" key="3">
    <source>
        <dbReference type="SAM" id="Phobius"/>
    </source>
</evidence>
<sequence>MTQVGEGRGAGYKAGAPTDGEILAERYQLTQHINTDRMGRQIWRGMDVVLRRPVAVVVRYPGGAASAQMLQAAVGASRIVHPNLVGVYDAIDEHTRAYVVREWVEGLSLRDHIAAGIFDPPHAIAVARACADAVTAVHTAGMSHGNIHPGTVLVDPDGRVVLADAHADGGSPSEEDIRAVGALLYFALTGYWPHAEVAGPASLPDALRDGDGVLAAPRQVRAGIPAHLDNLTMDLLDRQLPVPSAELVAAELTRLDTAPDAAYAPEPGRPALPGFYGAADYRYQYGDQPGAPGPAPHDLPPEPEPDVSTGPIRFRAPAEDGAARPSGRRLLLGLGGLAAAGVVALLVGLAWVTGSPSTDQDPAGGGDPTATAPPATGEPGDEAATPEPLTIGPDQIRVVDPPSGDRTELDGVEALVDGDLSTAWRTDTYNSPGFGNLKPGMGLLIDLGEAQTISEVTVELAAAGATAELRAGDSDPGNSSAGDEQVYQSFQPISDPQQGGTTMVFTPNDPDASHQYVMVWFTDLPSADGGYRVEVQQIVVEGY</sequence>
<dbReference type="Gene3D" id="3.30.200.20">
    <property type="entry name" value="Phosphorylase Kinase, domain 1"/>
    <property type="match status" value="1"/>
</dbReference>
<name>A0A895YBK3_9ACTN</name>
<keyword evidence="3" id="KW-1133">Transmembrane helix</keyword>
<keyword evidence="5" id="KW-0723">Serine/threonine-protein kinase</keyword>
<dbReference type="AlphaFoldDB" id="A0A895YBK3"/>
<dbReference type="CDD" id="cd13973">
    <property type="entry name" value="PK_MviN-like"/>
    <property type="match status" value="1"/>
</dbReference>
<keyword evidence="5" id="KW-0808">Transferase</keyword>
<keyword evidence="6" id="KW-1185">Reference proteome</keyword>
<feature type="region of interest" description="Disordered" evidence="2">
    <location>
        <begin position="283"/>
        <end position="324"/>
    </location>
</feature>
<dbReference type="SUPFAM" id="SSF49785">
    <property type="entry name" value="Galactose-binding domain-like"/>
    <property type="match status" value="1"/>
</dbReference>
<dbReference type="SUPFAM" id="SSF56112">
    <property type="entry name" value="Protein kinase-like (PK-like)"/>
    <property type="match status" value="1"/>
</dbReference>
<reference evidence="5" key="1">
    <citation type="submission" date="2021-02" db="EMBL/GenBank/DDBJ databases">
        <title>Natrosporangium hydrolyticum gen. nov., sp. nov, a haloalkaliphilic actinobacterium from a soda solonchak soil.</title>
        <authorList>
            <person name="Sorokin D.Y."/>
            <person name="Khijniak T.V."/>
            <person name="Zakharycheva A.P."/>
            <person name="Boueva O.V."/>
            <person name="Ariskina E.V."/>
            <person name="Hahnke R.L."/>
            <person name="Bunk B."/>
            <person name="Sproer C."/>
            <person name="Schumann P."/>
            <person name="Evtushenko L.I."/>
            <person name="Kublanov I.V."/>
        </authorList>
    </citation>
    <scope>NUCLEOTIDE SEQUENCE</scope>
    <source>
        <strain evidence="5">DSM 106523</strain>
    </source>
</reference>
<feature type="transmembrane region" description="Helical" evidence="3">
    <location>
        <begin position="330"/>
        <end position="352"/>
    </location>
</feature>
<dbReference type="GO" id="GO:0004674">
    <property type="term" value="F:protein serine/threonine kinase activity"/>
    <property type="evidence" value="ECO:0007669"/>
    <property type="project" value="UniProtKB-KW"/>
</dbReference>
<dbReference type="InterPro" id="IPR008979">
    <property type="entry name" value="Galactose-bd-like_sf"/>
</dbReference>
<evidence type="ECO:0000256" key="2">
    <source>
        <dbReference type="SAM" id="MobiDB-lite"/>
    </source>
</evidence>
<dbReference type="KEGG" id="nhy:JQS43_25790"/>
<feature type="domain" description="Protein kinase" evidence="4">
    <location>
        <begin position="1"/>
        <end position="337"/>
    </location>
</feature>
<dbReference type="InterPro" id="IPR000719">
    <property type="entry name" value="Prot_kinase_dom"/>
</dbReference>
<organism evidence="5 6">
    <name type="scientific">Natronosporangium hydrolyticum</name>
    <dbReference type="NCBI Taxonomy" id="2811111"/>
    <lineage>
        <taxon>Bacteria</taxon>
        <taxon>Bacillati</taxon>
        <taxon>Actinomycetota</taxon>
        <taxon>Actinomycetes</taxon>
        <taxon>Micromonosporales</taxon>
        <taxon>Micromonosporaceae</taxon>
        <taxon>Natronosporangium</taxon>
    </lineage>
</organism>
<dbReference type="SMART" id="SM00220">
    <property type="entry name" value="S_TKc"/>
    <property type="match status" value="1"/>
</dbReference>
<keyword evidence="3" id="KW-0472">Membrane</keyword>
<keyword evidence="5" id="KW-0418">Kinase</keyword>
<dbReference type="Gene3D" id="1.10.510.10">
    <property type="entry name" value="Transferase(Phosphotransferase) domain 1"/>
    <property type="match status" value="1"/>
</dbReference>
<protein>
    <submittedName>
        <fullName evidence="5">Serine/threonine protein kinase</fullName>
    </submittedName>
</protein>
<feature type="region of interest" description="Disordered" evidence="2">
    <location>
        <begin position="356"/>
        <end position="409"/>
    </location>
</feature>
<gene>
    <name evidence="5" type="ORF">JQS43_25790</name>
</gene>
<dbReference type="InterPro" id="IPR011009">
    <property type="entry name" value="Kinase-like_dom_sf"/>
</dbReference>